<evidence type="ECO:0000256" key="2">
    <source>
        <dbReference type="ARBA" id="ARBA00003917"/>
    </source>
</evidence>
<evidence type="ECO:0000256" key="5">
    <source>
        <dbReference type="ARBA" id="ARBA00016103"/>
    </source>
</evidence>
<comment type="subcellular location">
    <subcellularLocation>
        <location evidence="3">Cytoplasm</location>
    </subcellularLocation>
</comment>
<keyword evidence="8" id="KW-1015">Disulfide bond</keyword>
<reference evidence="13 14" key="1">
    <citation type="journal article" date="2013" name="BMC Genomics">
        <title>The genome and transcriptome of the pine saprophyte Ophiostoma piceae, and a comparison with the bark beetle-associated pine pathogen Grosmannia clavigera.</title>
        <authorList>
            <person name="Haridas S."/>
            <person name="Wang Y."/>
            <person name="Lim L."/>
            <person name="Massoumi Alamouti S."/>
            <person name="Jackman S."/>
            <person name="Docking R."/>
            <person name="Robertson G."/>
            <person name="Birol I."/>
            <person name="Bohlmann J."/>
            <person name="Breuil C."/>
        </authorList>
    </citation>
    <scope>NUCLEOTIDE SEQUENCE [LARGE SCALE GENOMIC DNA]</scope>
    <source>
        <strain evidence="13 14">UAMH 11346</strain>
    </source>
</reference>
<keyword evidence="7" id="KW-0479">Metal-binding</keyword>
<feature type="domain" description="HMA" evidence="12">
    <location>
        <begin position="101"/>
        <end position="164"/>
    </location>
</feature>
<dbReference type="GO" id="GO:0005507">
    <property type="term" value="F:copper ion binding"/>
    <property type="evidence" value="ECO:0007669"/>
    <property type="project" value="InterPro"/>
</dbReference>
<dbReference type="Proteomes" id="UP000016923">
    <property type="component" value="Unassembled WGS sequence"/>
</dbReference>
<dbReference type="VEuPathDB" id="FungiDB:F503_06095"/>
<dbReference type="InterPro" id="IPR024134">
    <property type="entry name" value="SOD_Cu/Zn_/chaperone"/>
</dbReference>
<dbReference type="Gene3D" id="2.60.40.200">
    <property type="entry name" value="Superoxide dismutase, copper/zinc binding domain"/>
    <property type="match status" value="1"/>
</dbReference>
<evidence type="ECO:0000256" key="3">
    <source>
        <dbReference type="ARBA" id="ARBA00004496"/>
    </source>
</evidence>
<feature type="compositionally biased region" description="Polar residues" evidence="11">
    <location>
        <begin position="16"/>
        <end position="30"/>
    </location>
</feature>
<dbReference type="FunFam" id="3.30.70.100:FF:000038">
    <property type="entry name" value="Superoxide dismutase 1 copper chaperone"/>
    <property type="match status" value="1"/>
</dbReference>
<dbReference type="InterPro" id="IPR001424">
    <property type="entry name" value="SOD_Cu_Zn_dom"/>
</dbReference>
<dbReference type="CDD" id="cd00371">
    <property type="entry name" value="HMA"/>
    <property type="match status" value="1"/>
</dbReference>
<evidence type="ECO:0000256" key="6">
    <source>
        <dbReference type="ARBA" id="ARBA00022490"/>
    </source>
</evidence>
<dbReference type="InterPro" id="IPR036423">
    <property type="entry name" value="SOD-like_Cu/Zn_dom_sf"/>
</dbReference>
<evidence type="ECO:0000256" key="10">
    <source>
        <dbReference type="ARBA" id="ARBA00032899"/>
    </source>
</evidence>
<evidence type="ECO:0000259" key="12">
    <source>
        <dbReference type="PROSITE" id="PS50846"/>
    </source>
</evidence>
<dbReference type="AlphaFoldDB" id="S3DBP7"/>
<evidence type="ECO:0000256" key="1">
    <source>
        <dbReference type="ARBA" id="ARBA00001973"/>
    </source>
</evidence>
<dbReference type="GO" id="GO:0005737">
    <property type="term" value="C:cytoplasm"/>
    <property type="evidence" value="ECO:0007669"/>
    <property type="project" value="UniProtKB-SubCell"/>
</dbReference>
<dbReference type="Gene3D" id="3.30.70.100">
    <property type="match status" value="1"/>
</dbReference>
<dbReference type="InterPro" id="IPR006121">
    <property type="entry name" value="HMA_dom"/>
</dbReference>
<dbReference type="PROSITE" id="PS50846">
    <property type="entry name" value="HMA_2"/>
    <property type="match status" value="1"/>
</dbReference>
<sequence>MPAGVANDFKASVLGSPSLTATNSQSQSTPADKYSRALATNDTQRSMSRVHRQLATKITSFGLIAGTATCILQQRETREAAKALHPEARQDPRIRMTVTQSFQTLFAVPLSCDGCIADISTVLHKVPGIASVEGDLKEQLITVEGTAPPSAIVQAIQATGRDAILRGSGTSNNRDAADSDDKDHKDRYVRGLARMVQVSSGVTVIDLTMLGVAPGKYFASIREFGDLKDGVVSAGPVWRGWDDKASGEGTGETRARRGDLGTVEIGADGKGAVFLDRELQVWEVIGHALVVTPSDESRAGTELQNDKNTVVGVIARSAGVWDNDKTVCSCSGKTLWQERSDEVKKGML</sequence>
<dbReference type="OrthoDB" id="666972at2759"/>
<comment type="function">
    <text evidence="2">Destroys radicals which are normally produced within the cells and which are toxic to biological systems.</text>
</comment>
<feature type="region of interest" description="Disordered" evidence="11">
    <location>
        <begin position="16"/>
        <end position="35"/>
    </location>
</feature>
<dbReference type="SUPFAM" id="SSF49329">
    <property type="entry name" value="Cu,Zn superoxide dismutase-like"/>
    <property type="match status" value="1"/>
</dbReference>
<evidence type="ECO:0000313" key="13">
    <source>
        <dbReference type="EMBL" id="EPE11000.1"/>
    </source>
</evidence>
<evidence type="ECO:0000256" key="9">
    <source>
        <dbReference type="ARBA" id="ARBA00025798"/>
    </source>
</evidence>
<dbReference type="SUPFAM" id="SSF55008">
    <property type="entry name" value="HMA, heavy metal-associated domain"/>
    <property type="match status" value="1"/>
</dbReference>
<name>S3DBP7_OPHP1</name>
<evidence type="ECO:0000256" key="11">
    <source>
        <dbReference type="SAM" id="MobiDB-lite"/>
    </source>
</evidence>
<evidence type="ECO:0000256" key="7">
    <source>
        <dbReference type="ARBA" id="ARBA00022723"/>
    </source>
</evidence>
<dbReference type="eggNOG" id="KOG4656">
    <property type="taxonomic scope" value="Eukaryota"/>
</dbReference>
<dbReference type="Pfam" id="PF00080">
    <property type="entry name" value="Sod_Cu"/>
    <property type="match status" value="1"/>
</dbReference>
<dbReference type="PANTHER" id="PTHR10003">
    <property type="entry name" value="SUPEROXIDE DISMUTASE CU-ZN -RELATED"/>
    <property type="match status" value="1"/>
</dbReference>
<gene>
    <name evidence="13" type="ORF">F503_06095</name>
</gene>
<comment type="similarity">
    <text evidence="4">Belongs to the CCS1 family.</text>
</comment>
<dbReference type="EMBL" id="KE148146">
    <property type="protein sequence ID" value="EPE11000.1"/>
    <property type="molecule type" value="Genomic_DNA"/>
</dbReference>
<dbReference type="STRING" id="1262450.S3DBP7"/>
<organism evidence="13 14">
    <name type="scientific">Ophiostoma piceae (strain UAMH 11346)</name>
    <name type="common">Sap stain fungus</name>
    <dbReference type="NCBI Taxonomy" id="1262450"/>
    <lineage>
        <taxon>Eukaryota</taxon>
        <taxon>Fungi</taxon>
        <taxon>Dikarya</taxon>
        <taxon>Ascomycota</taxon>
        <taxon>Pezizomycotina</taxon>
        <taxon>Sordariomycetes</taxon>
        <taxon>Sordariomycetidae</taxon>
        <taxon>Ophiostomatales</taxon>
        <taxon>Ophiostomataceae</taxon>
        <taxon>Ophiostoma</taxon>
    </lineage>
</organism>
<evidence type="ECO:0000256" key="4">
    <source>
        <dbReference type="ARBA" id="ARBA00010636"/>
    </source>
</evidence>
<protein>
    <recommendedName>
        <fullName evidence="5">Superoxide dismutase 1 copper chaperone</fullName>
    </recommendedName>
    <alternativeName>
        <fullName evidence="10">Superoxide dismutase copper chaperone</fullName>
    </alternativeName>
</protein>
<comment type="cofactor">
    <cofactor evidence="1">
        <name>Cu(2+)</name>
        <dbReference type="ChEBI" id="CHEBI:29036"/>
    </cofactor>
</comment>
<evidence type="ECO:0000256" key="8">
    <source>
        <dbReference type="ARBA" id="ARBA00023157"/>
    </source>
</evidence>
<comment type="similarity">
    <text evidence="9">In the C-terminal section; belongs to the Cu-Zn superoxide dismutase family.</text>
</comment>
<dbReference type="InterPro" id="IPR036163">
    <property type="entry name" value="HMA_dom_sf"/>
</dbReference>
<dbReference type="Pfam" id="PF00403">
    <property type="entry name" value="HMA"/>
    <property type="match status" value="1"/>
</dbReference>
<evidence type="ECO:0000313" key="14">
    <source>
        <dbReference type="Proteomes" id="UP000016923"/>
    </source>
</evidence>
<accession>S3DBP7</accession>
<dbReference type="GO" id="GO:0006801">
    <property type="term" value="P:superoxide metabolic process"/>
    <property type="evidence" value="ECO:0007669"/>
    <property type="project" value="InterPro"/>
</dbReference>
<proteinExistence type="inferred from homology"/>
<dbReference type="OMA" id="HTEPLGG"/>
<keyword evidence="14" id="KW-1185">Reference proteome</keyword>
<keyword evidence="6" id="KW-0963">Cytoplasm</keyword>
<dbReference type="HOGENOM" id="CLU_056632_0_0_1"/>